<name>A0A0L6UL09_9BASI</name>
<protein>
    <submittedName>
        <fullName evidence="1">Uncharacterized protein</fullName>
    </submittedName>
</protein>
<gene>
    <name evidence="1" type="ORF">VP01_530g3</name>
</gene>
<dbReference type="EMBL" id="LAVV01010509">
    <property type="protein sequence ID" value="KNZ48942.1"/>
    <property type="molecule type" value="Genomic_DNA"/>
</dbReference>
<proteinExistence type="predicted"/>
<keyword evidence="2" id="KW-1185">Reference proteome</keyword>
<dbReference type="VEuPathDB" id="FungiDB:VP01_530g3"/>
<evidence type="ECO:0000313" key="2">
    <source>
        <dbReference type="Proteomes" id="UP000037035"/>
    </source>
</evidence>
<dbReference type="Proteomes" id="UP000037035">
    <property type="component" value="Unassembled WGS sequence"/>
</dbReference>
<organism evidence="1 2">
    <name type="scientific">Puccinia sorghi</name>
    <dbReference type="NCBI Taxonomy" id="27349"/>
    <lineage>
        <taxon>Eukaryota</taxon>
        <taxon>Fungi</taxon>
        <taxon>Dikarya</taxon>
        <taxon>Basidiomycota</taxon>
        <taxon>Pucciniomycotina</taxon>
        <taxon>Pucciniomycetes</taxon>
        <taxon>Pucciniales</taxon>
        <taxon>Pucciniaceae</taxon>
        <taxon>Puccinia</taxon>
    </lineage>
</organism>
<accession>A0A0L6UL09</accession>
<evidence type="ECO:0000313" key="1">
    <source>
        <dbReference type="EMBL" id="KNZ48942.1"/>
    </source>
</evidence>
<sequence length="794" mass="91750">MKYTVSYSRFSIKILELKSNPHFLQQIIFPDSCYSYHFHQNSTALLKISFTLLNSLNNQVKIVVLKCKRSQNLIHLSQYLLINQLLDKHSKEFNIHHTNTHTSLFEVKLKTSLEQPVGPTSPQSYIGSLNDVALRTHPDISFAVNLHVSGRIPMINNVHPSNISSVIFQRSMSGFCTNISHFPVSWGSKKNSFNKHPLSRNCHPGAVDFHLFFLQIFKSIFPKFSVKLSEKTTLQSWWKIKMVPNMGLPPKRRINIYSHPSFLNISLVPIFLFSCYTPDQKNTKKYVQKWLALFLFLHHKDKKKFITFFLKTQDLFGFIEEFLTCRRSNEAFDFIPTFLPELFHQYLMHSHFADCKVTVKKHLRMQTGGVWMAAWLGHAACQLQAIVMRLLKNNDKGEGKDICQILHPGIELWALWKMIKYFFIFEIKGDRKYQTGIEDQKRHLSSNCAVHKSCRKKTKLCISCHYNHYKKTIFFYFCEKKNMLPQHSHLILLGKCWNYSSGSAQLSYSVTALCFLLFHICSQTLLLTLLLSCHIIFISFSPDNHSSAFSICLTCSCQPLCVGSCLSNQNIQITDSLGRSDETDIFPVFSGNKLSWAKLKLMQLTAKSNSSINTLQWTFKRKWVGQEIPCKKSKQKNQKQFDQHPAKPRWQRASFEFKTKIWKVFQSKLIFELKNLQQYGFSQFQKHSTPTNTFLFCIFRASPTELFWGLRASTGALKPHRRGLGLPWAATFGSLESYGSKPHFVNLVIISYNQDIPISSNMPPKINTKLPLDPRILSLTTQYHPSTLSSPNSK</sequence>
<comment type="caution">
    <text evidence="1">The sequence shown here is derived from an EMBL/GenBank/DDBJ whole genome shotgun (WGS) entry which is preliminary data.</text>
</comment>
<reference evidence="1 2" key="1">
    <citation type="submission" date="2015-08" db="EMBL/GenBank/DDBJ databases">
        <title>Next Generation Sequencing and Analysis of the Genome of Puccinia sorghi L Schw, the Causal Agent of Maize Common Rust.</title>
        <authorList>
            <person name="Rochi L."/>
            <person name="Burguener G."/>
            <person name="Darino M."/>
            <person name="Turjanski A."/>
            <person name="Kreff E."/>
            <person name="Dieguez M.J."/>
            <person name="Sacco F."/>
        </authorList>
    </citation>
    <scope>NUCLEOTIDE SEQUENCE [LARGE SCALE GENOMIC DNA]</scope>
    <source>
        <strain evidence="1 2">RO10H11247</strain>
    </source>
</reference>
<dbReference type="AlphaFoldDB" id="A0A0L6UL09"/>